<feature type="transmembrane region" description="Helical" evidence="5">
    <location>
        <begin position="37"/>
        <end position="58"/>
    </location>
</feature>
<dbReference type="InterPro" id="IPR036259">
    <property type="entry name" value="MFS_trans_sf"/>
</dbReference>
<dbReference type="PROSITE" id="PS00217">
    <property type="entry name" value="SUGAR_TRANSPORT_2"/>
    <property type="match status" value="1"/>
</dbReference>
<feature type="domain" description="Major facilitator superfamily (MFS) profile" evidence="6">
    <location>
        <begin position="37"/>
        <end position="458"/>
    </location>
</feature>
<sequence>MSSGPAHTPPDAAPDLTVEQISARLDRLPMSGVSRRILLVMGAAFFFDLADQSILGIVAPTLRAQLGFELGDIAILVSCTYTGLFLGAVLGGRAADRLGRLPVIVAALLTASLGSGLHALTESLQIFMALRLLSGIGMGALFVTALTYVVEISPLHRRGSRTALTYFAGMCGSAVIATLSRFIIPSGPDGWRVFFALGVFGVVVIPLLRGIPESPLWLHSRGRLQDAESALARLEIGTANGQSLPAVETTESNASVQVQDESSSGEWRNLFRGSLLRTTILLCLIWIVYASITQTFSSWLPTILQLRGFSGESLLTINAIAIYGSPLGCLLAFLVADRLSRRVLMVGTAVGAALCSAIYGAVPVAGIIAGAAFGHFVMIAWFAPLLAALMAESFPSNLRSTGSGVAFGAGRMSNIVVPFTLSAALTSLGPSFVGWYMALGWLAVAAAAAVLMSKRKSTAEVSIREPKRIGTE</sequence>
<feature type="transmembrane region" description="Helical" evidence="5">
    <location>
        <begin position="403"/>
        <end position="426"/>
    </location>
</feature>
<dbReference type="AlphaFoldDB" id="A0AAE4V0B8"/>
<feature type="transmembrane region" description="Helical" evidence="5">
    <location>
        <begin position="313"/>
        <end position="336"/>
    </location>
</feature>
<dbReference type="PANTHER" id="PTHR23508">
    <property type="entry name" value="CARBOXYLIC ACID TRANSPORTER PROTEIN HOMOLOG"/>
    <property type="match status" value="1"/>
</dbReference>
<evidence type="ECO:0000259" key="6">
    <source>
        <dbReference type="PROSITE" id="PS50850"/>
    </source>
</evidence>
<dbReference type="InterPro" id="IPR005828">
    <property type="entry name" value="MFS_sugar_transport-like"/>
</dbReference>
<accession>A0AAE4V0B8</accession>
<evidence type="ECO:0000313" key="8">
    <source>
        <dbReference type="Proteomes" id="UP001185863"/>
    </source>
</evidence>
<feature type="transmembrane region" description="Helical" evidence="5">
    <location>
        <begin position="126"/>
        <end position="150"/>
    </location>
</feature>
<comment type="subcellular location">
    <subcellularLocation>
        <location evidence="1">Cell membrane</location>
        <topology evidence="1">Multi-pass membrane protein</topology>
    </subcellularLocation>
</comment>
<keyword evidence="3 5" id="KW-1133">Transmembrane helix</keyword>
<dbReference type="InterPro" id="IPR005829">
    <property type="entry name" value="Sugar_transporter_CS"/>
</dbReference>
<evidence type="ECO:0000256" key="1">
    <source>
        <dbReference type="ARBA" id="ARBA00004651"/>
    </source>
</evidence>
<name>A0AAE4V0B8_9NOCA</name>
<feature type="transmembrane region" description="Helical" evidence="5">
    <location>
        <begin position="368"/>
        <end position="391"/>
    </location>
</feature>
<dbReference type="Pfam" id="PF00083">
    <property type="entry name" value="Sugar_tr"/>
    <property type="match status" value="1"/>
</dbReference>
<dbReference type="RefSeq" id="WP_317743478.1">
    <property type="nucleotide sequence ID" value="NZ_JAWLUP010000031.1"/>
</dbReference>
<dbReference type="GO" id="GO:0005886">
    <property type="term" value="C:plasma membrane"/>
    <property type="evidence" value="ECO:0007669"/>
    <property type="project" value="UniProtKB-SubCell"/>
</dbReference>
<dbReference type="EMBL" id="JAWLUP010000031">
    <property type="protein sequence ID" value="MDV7265759.1"/>
    <property type="molecule type" value="Genomic_DNA"/>
</dbReference>
<evidence type="ECO:0000256" key="2">
    <source>
        <dbReference type="ARBA" id="ARBA00022692"/>
    </source>
</evidence>
<evidence type="ECO:0000313" key="7">
    <source>
        <dbReference type="EMBL" id="MDV7265759.1"/>
    </source>
</evidence>
<feature type="transmembrane region" description="Helical" evidence="5">
    <location>
        <begin position="190"/>
        <end position="211"/>
    </location>
</feature>
<evidence type="ECO:0000256" key="5">
    <source>
        <dbReference type="SAM" id="Phobius"/>
    </source>
</evidence>
<comment type="caution">
    <text evidence="7">The sequence shown here is derived from an EMBL/GenBank/DDBJ whole genome shotgun (WGS) entry which is preliminary data.</text>
</comment>
<proteinExistence type="predicted"/>
<keyword evidence="2 5" id="KW-0812">Transmembrane</keyword>
<evidence type="ECO:0000256" key="4">
    <source>
        <dbReference type="ARBA" id="ARBA00023136"/>
    </source>
</evidence>
<reference evidence="7" key="1">
    <citation type="submission" date="2023-10" db="EMBL/GenBank/DDBJ databases">
        <title>Development of a sustainable strategy for remediation of hydrocarbon-contaminated territories based on the waste exchange concept.</title>
        <authorList>
            <person name="Krivoruchko A."/>
        </authorList>
    </citation>
    <scope>NUCLEOTIDE SEQUENCE</scope>
    <source>
        <strain evidence="7">IEGM 68</strain>
    </source>
</reference>
<feature type="transmembrane region" description="Helical" evidence="5">
    <location>
        <begin position="432"/>
        <end position="452"/>
    </location>
</feature>
<feature type="transmembrane region" description="Helical" evidence="5">
    <location>
        <begin position="70"/>
        <end position="89"/>
    </location>
</feature>
<dbReference type="InterPro" id="IPR020846">
    <property type="entry name" value="MFS_dom"/>
</dbReference>
<dbReference type="PANTHER" id="PTHR23508:SF10">
    <property type="entry name" value="CARBOXYLIC ACID TRANSPORTER PROTEIN HOMOLOG"/>
    <property type="match status" value="1"/>
</dbReference>
<dbReference type="GO" id="GO:0046943">
    <property type="term" value="F:carboxylic acid transmembrane transporter activity"/>
    <property type="evidence" value="ECO:0007669"/>
    <property type="project" value="TreeGrafter"/>
</dbReference>
<feature type="transmembrane region" description="Helical" evidence="5">
    <location>
        <begin position="162"/>
        <end position="184"/>
    </location>
</feature>
<organism evidence="7 8">
    <name type="scientific">Rhodococcus oxybenzonivorans</name>
    <dbReference type="NCBI Taxonomy" id="1990687"/>
    <lineage>
        <taxon>Bacteria</taxon>
        <taxon>Bacillati</taxon>
        <taxon>Actinomycetota</taxon>
        <taxon>Actinomycetes</taxon>
        <taxon>Mycobacteriales</taxon>
        <taxon>Nocardiaceae</taxon>
        <taxon>Rhodococcus</taxon>
    </lineage>
</organism>
<dbReference type="PROSITE" id="PS50850">
    <property type="entry name" value="MFS"/>
    <property type="match status" value="1"/>
</dbReference>
<feature type="transmembrane region" description="Helical" evidence="5">
    <location>
        <begin position="343"/>
        <end position="362"/>
    </location>
</feature>
<gene>
    <name evidence="7" type="ORF">R4315_14590</name>
</gene>
<dbReference type="SUPFAM" id="SSF103473">
    <property type="entry name" value="MFS general substrate transporter"/>
    <property type="match status" value="1"/>
</dbReference>
<dbReference type="Gene3D" id="1.20.1250.20">
    <property type="entry name" value="MFS general substrate transporter like domains"/>
    <property type="match status" value="1"/>
</dbReference>
<keyword evidence="4 5" id="KW-0472">Membrane</keyword>
<evidence type="ECO:0000256" key="3">
    <source>
        <dbReference type="ARBA" id="ARBA00022989"/>
    </source>
</evidence>
<feature type="transmembrane region" description="Helical" evidence="5">
    <location>
        <begin position="101"/>
        <end position="120"/>
    </location>
</feature>
<dbReference type="Proteomes" id="UP001185863">
    <property type="component" value="Unassembled WGS sequence"/>
</dbReference>
<dbReference type="CDD" id="cd17316">
    <property type="entry name" value="MFS_SV2_like"/>
    <property type="match status" value="1"/>
</dbReference>
<protein>
    <submittedName>
        <fullName evidence="7">MFS transporter</fullName>
    </submittedName>
</protein>
<feature type="transmembrane region" description="Helical" evidence="5">
    <location>
        <begin position="275"/>
        <end position="293"/>
    </location>
</feature>